<evidence type="ECO:0000259" key="6">
    <source>
        <dbReference type="Pfam" id="PF00425"/>
    </source>
</evidence>
<evidence type="ECO:0000313" key="9">
    <source>
        <dbReference type="Proteomes" id="UP000217289"/>
    </source>
</evidence>
<evidence type="ECO:0000256" key="4">
    <source>
        <dbReference type="ARBA" id="ARBA00022962"/>
    </source>
</evidence>
<dbReference type="InterPro" id="IPR019999">
    <property type="entry name" value="Anth_synth_I-like"/>
</dbReference>
<dbReference type="CDD" id="cd01743">
    <property type="entry name" value="GATase1_Anthranilate_Synthase"/>
    <property type="match status" value="1"/>
</dbReference>
<dbReference type="Pfam" id="PF00425">
    <property type="entry name" value="Chorismate_bind"/>
    <property type="match status" value="1"/>
</dbReference>
<name>A0A250IBA5_9BACT</name>
<keyword evidence="3" id="KW-0808">Transferase</keyword>
<dbReference type="PRINTS" id="PR00099">
    <property type="entry name" value="CPSGATASE"/>
</dbReference>
<dbReference type="GO" id="GO:0046820">
    <property type="term" value="F:4-amino-4-deoxychorismate synthase activity"/>
    <property type="evidence" value="ECO:0007669"/>
    <property type="project" value="UniProtKB-EC"/>
</dbReference>
<sequence length="688" mass="76313">MKTLLVDNYDSFTFNLYQLCAEVSGTPPLVVRNDITWERLRELDFDNVVLSPGPGRPEREADFGVCTRLLREASVPVLGVCLGHQGIGHVHGARVRHAPEVMHGRASAIFHDGTRLFADLPQGFSAVRYHSLQVTELPECLVRTAWTEDGLVMGLRHRELPQWGVQFHPESIRSEHGRRLLANFHALSRPFLRERPRPPRARPLPKEGAPDAAAVPDVSERYIVRSRRLELFPEPEAVFLHLFGSSPRAFWLDSSRVEPSLSRFSFMGAADGPESLEVRYHVRPRALWVTRAEHTERHEESLFDFLRRELARRHVASDALPFDFNGGFVGYLGYELKAECGGDAAHVSPLPDAHLLLADRLLAFDAQERVVYGVCLAREGDAASAEAWLDALEDRLLGVPSVPPLASVSPRPSPVFHFERAPERYLADIGVCQRAIRDGETYEVCLTNTLHAELQLEPLTYYRTLRRVSPTPYAAFLRFGDTALACSSPERFLRIDRVGLVESKPIKGTRPRGRDADEDARLEAALRASEKERSENLMIVDLVRNDLGRVCEVGSVHVPVLMEVERYATVHQLVSTIRGRLRPELTAVDCIQAAFPGGSMTGAPKKRTMELLDRLEGSARGPYSGAIGFLGLGGGADLNIVIRTAVLRPGSVSIGVGGAVVALSEPQAEWEEIRLKARALLDAAARCP</sequence>
<feature type="domain" description="Glutamine amidotransferase" evidence="5">
    <location>
        <begin position="4"/>
        <end position="184"/>
    </location>
</feature>
<accession>A0A250IBA5</accession>
<dbReference type="PANTHER" id="PTHR11236:SF18">
    <property type="entry name" value="AMINODEOXYCHORISMATE SYNTHASE"/>
    <property type="match status" value="1"/>
</dbReference>
<keyword evidence="4" id="KW-0315">Glutamine amidotransferase</keyword>
<dbReference type="InterPro" id="IPR017926">
    <property type="entry name" value="GATASE"/>
</dbReference>
<comment type="similarity">
    <text evidence="1">In the C-terminal section; belongs to the anthranilate synthase component I family.</text>
</comment>
<dbReference type="NCBIfam" id="TIGR00553">
    <property type="entry name" value="pabB"/>
    <property type="match status" value="1"/>
</dbReference>
<dbReference type="GO" id="GO:0005737">
    <property type="term" value="C:cytoplasm"/>
    <property type="evidence" value="ECO:0007669"/>
    <property type="project" value="TreeGrafter"/>
</dbReference>
<dbReference type="OrthoDB" id="9803598at2"/>
<evidence type="ECO:0000259" key="5">
    <source>
        <dbReference type="Pfam" id="PF00117"/>
    </source>
</evidence>
<feature type="domain" description="Chorismate-utilising enzyme C-terminal" evidence="6">
    <location>
        <begin position="423"/>
        <end position="676"/>
    </location>
</feature>
<dbReference type="GO" id="GO:0000162">
    <property type="term" value="P:L-tryptophan biosynthetic process"/>
    <property type="evidence" value="ECO:0007669"/>
    <property type="project" value="TreeGrafter"/>
</dbReference>
<dbReference type="Gene3D" id="3.40.50.880">
    <property type="match status" value="1"/>
</dbReference>
<reference evidence="8 9" key="1">
    <citation type="submission" date="2017-06" db="EMBL/GenBank/DDBJ databases">
        <authorList>
            <person name="Kim H.J."/>
            <person name="Triplett B.A."/>
        </authorList>
    </citation>
    <scope>NUCLEOTIDE SEQUENCE [LARGE SCALE GENOMIC DNA]</scope>
    <source>
        <strain evidence="8 9">DSM 14713</strain>
    </source>
</reference>
<dbReference type="InterPro" id="IPR006221">
    <property type="entry name" value="TrpG/PapA_dom"/>
</dbReference>
<dbReference type="InterPro" id="IPR029062">
    <property type="entry name" value="Class_I_gatase-like"/>
</dbReference>
<dbReference type="InterPro" id="IPR015890">
    <property type="entry name" value="Chorismate_C"/>
</dbReference>
<dbReference type="PANTHER" id="PTHR11236">
    <property type="entry name" value="AMINOBENZOATE/ANTHRANILATE SYNTHASE"/>
    <property type="match status" value="1"/>
</dbReference>
<dbReference type="Proteomes" id="UP000217289">
    <property type="component" value="Chromosome"/>
</dbReference>
<dbReference type="PRINTS" id="PR00097">
    <property type="entry name" value="ANTSNTHASEII"/>
</dbReference>
<gene>
    <name evidence="8" type="ORF">MEBOL_001878</name>
</gene>
<dbReference type="FunFam" id="3.40.50.880:FF:000003">
    <property type="entry name" value="Anthranilate synthase component II"/>
    <property type="match status" value="1"/>
</dbReference>
<dbReference type="RefSeq" id="WP_095977113.1">
    <property type="nucleotide sequence ID" value="NZ_CP022163.1"/>
</dbReference>
<dbReference type="AlphaFoldDB" id="A0A250IBA5"/>
<dbReference type="Pfam" id="PF00117">
    <property type="entry name" value="GATase"/>
    <property type="match status" value="1"/>
</dbReference>
<dbReference type="EMBL" id="CP022163">
    <property type="protein sequence ID" value="ATB28431.1"/>
    <property type="molecule type" value="Genomic_DNA"/>
</dbReference>
<dbReference type="InterPro" id="IPR005802">
    <property type="entry name" value="ADC_synth_comp_1"/>
</dbReference>
<evidence type="ECO:0000256" key="1">
    <source>
        <dbReference type="ARBA" id="ARBA00005970"/>
    </source>
</evidence>
<dbReference type="PRINTS" id="PR00096">
    <property type="entry name" value="GATASE"/>
</dbReference>
<evidence type="ECO:0000313" key="8">
    <source>
        <dbReference type="EMBL" id="ATB28431.1"/>
    </source>
</evidence>
<dbReference type="InterPro" id="IPR005801">
    <property type="entry name" value="ADC_synthase"/>
</dbReference>
<dbReference type="KEGG" id="mbd:MEBOL_001878"/>
<dbReference type="GO" id="GO:0008153">
    <property type="term" value="P:4-aminobenzoate biosynthetic process"/>
    <property type="evidence" value="ECO:0007669"/>
    <property type="project" value="TreeGrafter"/>
</dbReference>
<dbReference type="Gene3D" id="3.60.120.10">
    <property type="entry name" value="Anthranilate synthase"/>
    <property type="match status" value="1"/>
</dbReference>
<dbReference type="SUPFAM" id="SSF56322">
    <property type="entry name" value="ADC synthase"/>
    <property type="match status" value="1"/>
</dbReference>
<dbReference type="NCBIfam" id="TIGR00566">
    <property type="entry name" value="trpG_papA"/>
    <property type="match status" value="1"/>
</dbReference>
<evidence type="ECO:0000256" key="3">
    <source>
        <dbReference type="ARBA" id="ARBA00022679"/>
    </source>
</evidence>
<organism evidence="8 9">
    <name type="scientific">Melittangium boletus DSM 14713</name>
    <dbReference type="NCBI Taxonomy" id="1294270"/>
    <lineage>
        <taxon>Bacteria</taxon>
        <taxon>Pseudomonadati</taxon>
        <taxon>Myxococcota</taxon>
        <taxon>Myxococcia</taxon>
        <taxon>Myxococcales</taxon>
        <taxon>Cystobacterineae</taxon>
        <taxon>Archangiaceae</taxon>
        <taxon>Melittangium</taxon>
    </lineage>
</organism>
<evidence type="ECO:0000259" key="7">
    <source>
        <dbReference type="Pfam" id="PF04715"/>
    </source>
</evidence>
<dbReference type="SUPFAM" id="SSF52317">
    <property type="entry name" value="Class I glutamine amidotransferase-like"/>
    <property type="match status" value="1"/>
</dbReference>
<protein>
    <recommendedName>
        <fullName evidence="2">aminodeoxychorismate synthase</fullName>
        <ecNumber evidence="2">2.6.1.85</ecNumber>
    </recommendedName>
</protein>
<dbReference type="PROSITE" id="PS51273">
    <property type="entry name" value="GATASE_TYPE_1"/>
    <property type="match status" value="1"/>
</dbReference>
<dbReference type="GO" id="GO:0009396">
    <property type="term" value="P:folic acid-containing compound biosynthetic process"/>
    <property type="evidence" value="ECO:0007669"/>
    <property type="project" value="InterPro"/>
</dbReference>
<proteinExistence type="inferred from homology"/>
<dbReference type="Pfam" id="PF04715">
    <property type="entry name" value="Anth_synt_I_N"/>
    <property type="match status" value="1"/>
</dbReference>
<keyword evidence="9" id="KW-1185">Reference proteome</keyword>
<evidence type="ECO:0000256" key="2">
    <source>
        <dbReference type="ARBA" id="ARBA00013139"/>
    </source>
</evidence>
<dbReference type="InterPro" id="IPR006805">
    <property type="entry name" value="Anth_synth_I_N"/>
</dbReference>
<feature type="domain" description="Anthranilate synthase component I N-terminal" evidence="7">
    <location>
        <begin position="234"/>
        <end position="372"/>
    </location>
</feature>
<dbReference type="EC" id="2.6.1.85" evidence="2"/>